<dbReference type="Proteomes" id="UP001597368">
    <property type="component" value="Unassembled WGS sequence"/>
</dbReference>
<dbReference type="EMBL" id="JBHUFV010000038">
    <property type="protein sequence ID" value="MFD1935075.1"/>
    <property type="molecule type" value="Genomic_DNA"/>
</dbReference>
<accession>A0ABW4SZI4</accession>
<name>A0ABW4SZI4_9ACTN</name>
<keyword evidence="2" id="KW-1185">Reference proteome</keyword>
<organism evidence="1 2">
    <name type="scientific">Nonomuraea mangrovi</name>
    <dbReference type="NCBI Taxonomy" id="2316207"/>
    <lineage>
        <taxon>Bacteria</taxon>
        <taxon>Bacillati</taxon>
        <taxon>Actinomycetota</taxon>
        <taxon>Actinomycetes</taxon>
        <taxon>Streptosporangiales</taxon>
        <taxon>Streptosporangiaceae</taxon>
        <taxon>Nonomuraea</taxon>
    </lineage>
</organism>
<protein>
    <submittedName>
        <fullName evidence="1">Uncharacterized protein</fullName>
    </submittedName>
</protein>
<comment type="caution">
    <text evidence="1">The sequence shown here is derived from an EMBL/GenBank/DDBJ whole genome shotgun (WGS) entry which is preliminary data.</text>
</comment>
<evidence type="ECO:0000313" key="1">
    <source>
        <dbReference type="EMBL" id="MFD1935075.1"/>
    </source>
</evidence>
<proteinExistence type="predicted"/>
<sequence>MLVAGEKPLALLQPALQHAQVGEADEGSRPERPVAGVVEARRGGELVCGLAGLRVTAVGTRTGTVRLASIEDLVRIEADSTPLRARISEKVYGRILRDSLEALGRFRTDTGVEVPIKGHIVTAVHADAGQG</sequence>
<reference evidence="2" key="1">
    <citation type="journal article" date="2019" name="Int. J. Syst. Evol. Microbiol.">
        <title>The Global Catalogue of Microorganisms (GCM) 10K type strain sequencing project: providing services to taxonomists for standard genome sequencing and annotation.</title>
        <authorList>
            <consortium name="The Broad Institute Genomics Platform"/>
            <consortium name="The Broad Institute Genome Sequencing Center for Infectious Disease"/>
            <person name="Wu L."/>
            <person name="Ma J."/>
        </authorList>
    </citation>
    <scope>NUCLEOTIDE SEQUENCE [LARGE SCALE GENOMIC DNA]</scope>
    <source>
        <strain evidence="2">ICMP 6774ER</strain>
    </source>
</reference>
<dbReference type="RefSeq" id="WP_379575190.1">
    <property type="nucleotide sequence ID" value="NZ_JBHUFV010000038.1"/>
</dbReference>
<gene>
    <name evidence="1" type="ORF">ACFSKW_26730</name>
</gene>
<evidence type="ECO:0000313" key="2">
    <source>
        <dbReference type="Proteomes" id="UP001597368"/>
    </source>
</evidence>